<accession>A0A4Z1CHC7</accession>
<evidence type="ECO:0000256" key="1">
    <source>
        <dbReference type="SAM" id="MobiDB-lite"/>
    </source>
</evidence>
<keyword evidence="3" id="KW-0808">Transferase</keyword>
<dbReference type="Pfam" id="PF04577">
    <property type="entry name" value="Glyco_transf_61"/>
    <property type="match status" value="1"/>
</dbReference>
<protein>
    <submittedName>
        <fullName evidence="3">Glycosyltransferase family 61 protein</fullName>
    </submittedName>
</protein>
<organism evidence="3 4">
    <name type="scientific">Nocardioides eburneiflavus</name>
    <dbReference type="NCBI Taxonomy" id="2518372"/>
    <lineage>
        <taxon>Bacteria</taxon>
        <taxon>Bacillati</taxon>
        <taxon>Actinomycetota</taxon>
        <taxon>Actinomycetes</taxon>
        <taxon>Propionibacteriales</taxon>
        <taxon>Nocardioidaceae</taxon>
        <taxon>Nocardioides</taxon>
    </lineage>
</organism>
<feature type="region of interest" description="Disordered" evidence="1">
    <location>
        <begin position="52"/>
        <end position="75"/>
    </location>
</feature>
<dbReference type="AlphaFoldDB" id="A0A4Z1CHC7"/>
<dbReference type="OrthoDB" id="3760154at2"/>
<feature type="domain" description="Glycosyltransferase 61 catalytic" evidence="2">
    <location>
        <begin position="161"/>
        <end position="346"/>
    </location>
</feature>
<dbReference type="Proteomes" id="UP000297496">
    <property type="component" value="Unassembled WGS sequence"/>
</dbReference>
<evidence type="ECO:0000313" key="3">
    <source>
        <dbReference type="EMBL" id="TGN65498.1"/>
    </source>
</evidence>
<dbReference type="EMBL" id="SRRO01000001">
    <property type="protein sequence ID" value="TGN65498.1"/>
    <property type="molecule type" value="Genomic_DNA"/>
</dbReference>
<name>A0A4Z1CHC7_9ACTN</name>
<proteinExistence type="predicted"/>
<keyword evidence="4" id="KW-1185">Reference proteome</keyword>
<dbReference type="InterPro" id="IPR049625">
    <property type="entry name" value="Glyco_transf_61_cat"/>
</dbReference>
<comment type="caution">
    <text evidence="3">The sequence shown here is derived from an EMBL/GenBank/DDBJ whole genome shotgun (WGS) entry which is preliminary data.</text>
</comment>
<reference evidence="3 4" key="1">
    <citation type="submission" date="2019-04" db="EMBL/GenBank/DDBJ databases">
        <title>Three New Species of Nocardioides, Nocardioides euryhalodurans sp. nov., Nocardioides seonyuensis sp. nov. and Nocardioides eburneoflavus sp. nov. Isolated from Soil.</title>
        <authorList>
            <person name="Roh S.G."/>
            <person name="Lee C."/>
            <person name="Kim M.-K."/>
            <person name="Kim S.B."/>
        </authorList>
    </citation>
    <scope>NUCLEOTIDE SEQUENCE [LARGE SCALE GENOMIC DNA]</scope>
    <source>
        <strain evidence="3 4">MMS17-SY213</strain>
    </source>
</reference>
<sequence>MNIRSRLVPPVFGTWTNSTERPSRVNIGTSGILVERLPLPSGPPDIIGPMSARKRRWSRRPSWAPATPPVEPRRPPRLLTVEDAYLSEVATGRLATVHHLDQWFRGAVYDADDTLVPSSQKVLGNPRGKRVAADPERVARRDDAEQLTGTWLYGGTWASVYGHFLVETLTTLWPTLEQRPVGLVFHSSFGRHRRADWQDRLLELAGWGDLPVHVVDRARPARADRLVVPGRSVSLHAWAHPEARDVWQRVAAGFRDLDGPERVHVSRTALNAARRANGHRRPIRTSAEEDRALDEVLAGHGFEIVAPESLTIDEQLRTVAGARVIAGLSGSGLHQSAFMAPGGRVVEIGDGRSADEPVAMQVAIDAALGHERSFVPGGTGPAGLERTLRRLGL</sequence>
<evidence type="ECO:0000313" key="4">
    <source>
        <dbReference type="Proteomes" id="UP000297496"/>
    </source>
</evidence>
<evidence type="ECO:0000259" key="2">
    <source>
        <dbReference type="Pfam" id="PF04577"/>
    </source>
</evidence>
<dbReference type="GO" id="GO:0016757">
    <property type="term" value="F:glycosyltransferase activity"/>
    <property type="evidence" value="ECO:0007669"/>
    <property type="project" value="InterPro"/>
</dbReference>
<gene>
    <name evidence="3" type="ORF">EXE59_17165</name>
</gene>